<feature type="transmembrane region" description="Helical" evidence="2">
    <location>
        <begin position="265"/>
        <end position="285"/>
    </location>
</feature>
<feature type="region of interest" description="Disordered" evidence="1">
    <location>
        <begin position="217"/>
        <end position="248"/>
    </location>
</feature>
<organism evidence="4 5">
    <name type="scientific">Eubacterium aggregans</name>
    <dbReference type="NCBI Taxonomy" id="81409"/>
    <lineage>
        <taxon>Bacteria</taxon>
        <taxon>Bacillati</taxon>
        <taxon>Bacillota</taxon>
        <taxon>Clostridia</taxon>
        <taxon>Eubacteriales</taxon>
        <taxon>Eubacteriaceae</taxon>
        <taxon>Eubacterium</taxon>
    </lineage>
</organism>
<dbReference type="OrthoDB" id="1771659at2"/>
<gene>
    <name evidence="4" type="ORF">SAMN04515656_10989</name>
</gene>
<dbReference type="AlphaFoldDB" id="A0A1H4AYH6"/>
<dbReference type="STRING" id="81409.SAMN04515656_10989"/>
<reference evidence="4 5" key="1">
    <citation type="submission" date="2016-10" db="EMBL/GenBank/DDBJ databases">
        <authorList>
            <person name="de Groot N.N."/>
        </authorList>
    </citation>
    <scope>NUCLEOTIDE SEQUENCE [LARGE SCALE GENOMIC DNA]</scope>
    <source>
        <strain evidence="4 5">SR12</strain>
    </source>
</reference>
<dbReference type="RefSeq" id="WP_090306800.1">
    <property type="nucleotide sequence ID" value="NZ_FNRK01000009.1"/>
</dbReference>
<sequence length="291" mass="30904">MLSLKVNIKKSSMALVSTLLFLLLVVLAYPVQAADANKEYAISFRGGEGTIQVADTGAVDESYTVKVPYEGTVDLSVITAIPPTGYYFTGWSPEVETTVTQKANYVAQYARIINEGVYRVRYMDNYGNELATQRAAITNVGVNVTEYALPIDGYMVDAASKTLNIATAKGTQIDFIYTAEAEANPTEVIQTVVLPGGTTIATTGGVTAGTVGTDGTTATTTTGQDGQTITDNTTNQQGQTTTLDENDVPLANQDLQKDSAGVSPWVYAGIGAIIILSLGGAFLFIRKRHRS</sequence>
<keyword evidence="2" id="KW-0812">Transmembrane</keyword>
<feature type="signal peptide" evidence="3">
    <location>
        <begin position="1"/>
        <end position="33"/>
    </location>
</feature>
<proteinExistence type="predicted"/>
<feature type="chain" id="PRO_5011736851" description="Repeat domain (List_Bact_rpt)" evidence="3">
    <location>
        <begin position="34"/>
        <end position="291"/>
    </location>
</feature>
<keyword evidence="3" id="KW-0732">Signal</keyword>
<keyword evidence="2" id="KW-1133">Transmembrane helix</keyword>
<keyword evidence="5" id="KW-1185">Reference proteome</keyword>
<evidence type="ECO:0008006" key="6">
    <source>
        <dbReference type="Google" id="ProtNLM"/>
    </source>
</evidence>
<name>A0A1H4AYH6_9FIRM</name>
<dbReference type="EMBL" id="FNRK01000009">
    <property type="protein sequence ID" value="SEA40682.1"/>
    <property type="molecule type" value="Genomic_DNA"/>
</dbReference>
<keyword evidence="2" id="KW-0472">Membrane</keyword>
<evidence type="ECO:0000256" key="1">
    <source>
        <dbReference type="SAM" id="MobiDB-lite"/>
    </source>
</evidence>
<protein>
    <recommendedName>
        <fullName evidence="6">Repeat domain (List_Bact_rpt)</fullName>
    </recommendedName>
</protein>
<accession>A0A1H4AYH6</accession>
<evidence type="ECO:0000256" key="2">
    <source>
        <dbReference type="SAM" id="Phobius"/>
    </source>
</evidence>
<evidence type="ECO:0000313" key="4">
    <source>
        <dbReference type="EMBL" id="SEA40682.1"/>
    </source>
</evidence>
<dbReference type="Proteomes" id="UP000199394">
    <property type="component" value="Unassembled WGS sequence"/>
</dbReference>
<feature type="compositionally biased region" description="Low complexity" evidence="1">
    <location>
        <begin position="217"/>
        <end position="242"/>
    </location>
</feature>
<evidence type="ECO:0000313" key="5">
    <source>
        <dbReference type="Proteomes" id="UP000199394"/>
    </source>
</evidence>
<evidence type="ECO:0000256" key="3">
    <source>
        <dbReference type="SAM" id="SignalP"/>
    </source>
</evidence>